<dbReference type="SUPFAM" id="SSF51735">
    <property type="entry name" value="NAD(P)-binding Rossmann-fold domains"/>
    <property type="match status" value="1"/>
</dbReference>
<keyword evidence="7" id="KW-1185">Reference proteome</keyword>
<evidence type="ECO:0000313" key="7">
    <source>
        <dbReference type="Proteomes" id="UP001225646"/>
    </source>
</evidence>
<dbReference type="Pfam" id="PF00107">
    <property type="entry name" value="ADH_zinc_N"/>
    <property type="match status" value="1"/>
</dbReference>
<comment type="similarity">
    <text evidence="4">Belongs to the zinc-containing alcohol dehydrogenase family.</text>
</comment>
<keyword evidence="1 4" id="KW-0479">Metal-binding</keyword>
<evidence type="ECO:0000256" key="4">
    <source>
        <dbReference type="RuleBase" id="RU361277"/>
    </source>
</evidence>
<dbReference type="InterPro" id="IPR002328">
    <property type="entry name" value="ADH_Zn_CS"/>
</dbReference>
<dbReference type="Proteomes" id="UP001225646">
    <property type="component" value="Unassembled WGS sequence"/>
</dbReference>
<evidence type="ECO:0000313" key="6">
    <source>
        <dbReference type="EMBL" id="MDQ0162848.1"/>
    </source>
</evidence>
<dbReference type="InterPro" id="IPR013154">
    <property type="entry name" value="ADH-like_N"/>
</dbReference>
<comment type="cofactor">
    <cofactor evidence="4">
        <name>Zn(2+)</name>
        <dbReference type="ChEBI" id="CHEBI:29105"/>
    </cofactor>
</comment>
<dbReference type="RefSeq" id="WP_419152135.1">
    <property type="nucleotide sequence ID" value="NZ_JAUSTR010000007.1"/>
</dbReference>
<reference evidence="6 7" key="1">
    <citation type="submission" date="2023-07" db="EMBL/GenBank/DDBJ databases">
        <title>Genomic Encyclopedia of Type Strains, Phase IV (KMG-IV): sequencing the most valuable type-strain genomes for metagenomic binning, comparative biology and taxonomic classification.</title>
        <authorList>
            <person name="Goeker M."/>
        </authorList>
    </citation>
    <scope>NUCLEOTIDE SEQUENCE [LARGE SCALE GENOMIC DNA]</scope>
    <source>
        <strain evidence="6 7">DSM 19092</strain>
    </source>
</reference>
<dbReference type="SMART" id="SM00829">
    <property type="entry name" value="PKS_ER"/>
    <property type="match status" value="1"/>
</dbReference>
<dbReference type="InterPro" id="IPR020843">
    <property type="entry name" value="ER"/>
</dbReference>
<dbReference type="InterPro" id="IPR050129">
    <property type="entry name" value="Zn_alcohol_dh"/>
</dbReference>
<proteinExistence type="inferred from homology"/>
<keyword evidence="2 4" id="KW-0862">Zinc</keyword>
<keyword evidence="3 6" id="KW-0560">Oxidoreductase</keyword>
<dbReference type="InterPro" id="IPR011032">
    <property type="entry name" value="GroES-like_sf"/>
</dbReference>
<accession>A0ABT9VPE4</accession>
<dbReference type="InterPro" id="IPR013149">
    <property type="entry name" value="ADH-like_C"/>
</dbReference>
<evidence type="ECO:0000256" key="3">
    <source>
        <dbReference type="ARBA" id="ARBA00023002"/>
    </source>
</evidence>
<organism evidence="6 7">
    <name type="scientific">Aeribacillus alveayuensis</name>
    <dbReference type="NCBI Taxonomy" id="279215"/>
    <lineage>
        <taxon>Bacteria</taxon>
        <taxon>Bacillati</taxon>
        <taxon>Bacillota</taxon>
        <taxon>Bacilli</taxon>
        <taxon>Bacillales</taxon>
        <taxon>Bacillaceae</taxon>
        <taxon>Aeribacillus</taxon>
    </lineage>
</organism>
<dbReference type="EMBL" id="JAUSTR010000007">
    <property type="protein sequence ID" value="MDQ0162848.1"/>
    <property type="molecule type" value="Genomic_DNA"/>
</dbReference>
<dbReference type="PANTHER" id="PTHR43401">
    <property type="entry name" value="L-THREONINE 3-DEHYDROGENASE"/>
    <property type="match status" value="1"/>
</dbReference>
<dbReference type="InterPro" id="IPR036291">
    <property type="entry name" value="NAD(P)-bd_dom_sf"/>
</dbReference>
<dbReference type="Pfam" id="PF08240">
    <property type="entry name" value="ADH_N"/>
    <property type="match status" value="1"/>
</dbReference>
<comment type="caution">
    <text evidence="6">The sequence shown here is derived from an EMBL/GenBank/DDBJ whole genome shotgun (WGS) entry which is preliminary data.</text>
</comment>
<dbReference type="Gene3D" id="3.40.50.720">
    <property type="entry name" value="NAD(P)-binding Rossmann-like Domain"/>
    <property type="match status" value="1"/>
</dbReference>
<evidence type="ECO:0000256" key="1">
    <source>
        <dbReference type="ARBA" id="ARBA00022723"/>
    </source>
</evidence>
<dbReference type="EC" id="1.1.1.380" evidence="6"/>
<protein>
    <submittedName>
        <fullName evidence="6">L-gulonate 5-dehydrogenase</fullName>
        <ecNumber evidence="6">1.1.1.380</ecNumber>
    </submittedName>
</protein>
<dbReference type="PANTHER" id="PTHR43401:SF2">
    <property type="entry name" value="L-THREONINE 3-DEHYDROGENASE"/>
    <property type="match status" value="1"/>
</dbReference>
<name>A0ABT9VPE4_9BACI</name>
<dbReference type="CDD" id="cd08261">
    <property type="entry name" value="Zn_ADH7"/>
    <property type="match status" value="1"/>
</dbReference>
<feature type="domain" description="Enoyl reductase (ER)" evidence="5">
    <location>
        <begin position="10"/>
        <end position="336"/>
    </location>
</feature>
<dbReference type="GO" id="GO:0016491">
    <property type="term" value="F:oxidoreductase activity"/>
    <property type="evidence" value="ECO:0007669"/>
    <property type="project" value="UniProtKB-KW"/>
</dbReference>
<evidence type="ECO:0000256" key="2">
    <source>
        <dbReference type="ARBA" id="ARBA00022833"/>
    </source>
</evidence>
<dbReference type="PROSITE" id="PS00059">
    <property type="entry name" value="ADH_ZINC"/>
    <property type="match status" value="1"/>
</dbReference>
<evidence type="ECO:0000259" key="5">
    <source>
        <dbReference type="SMART" id="SM00829"/>
    </source>
</evidence>
<sequence length="338" mass="37129">MKAVQVVSPGNMQMIEKEKPMIEHDHEVLIKVKMVGICGSDMHIYHGTNPLATLPRIIGHEVTGEIVEVGKGVTGLQAGDKVVIEPIETCGKCYACRLGRRNVCRELEVYGVHRDGGMQEYIVMPEHLVHKVSPDLDWAEAVLVEPFTIGAQANWRGNVQKGDTVFIMGAGPIGLCCLKIAKLKGATCIISDLSDERLSFAKSWGADYILNASCVNVREEIMKITNGEGANVVIDAVCIPQTFADAVEIASVAGRVVTLGFDSRFSQIPQLSITKKELTILGSRLQTNQFPEVIKLFNEGTLKTDGMVTQRFTIDEVKDAFSFIEKEPNQVRKAVIEF</sequence>
<gene>
    <name evidence="6" type="ORF">J2S06_001925</name>
</gene>
<dbReference type="Gene3D" id="3.90.180.10">
    <property type="entry name" value="Medium-chain alcohol dehydrogenases, catalytic domain"/>
    <property type="match status" value="1"/>
</dbReference>
<dbReference type="SUPFAM" id="SSF50129">
    <property type="entry name" value="GroES-like"/>
    <property type="match status" value="1"/>
</dbReference>